<accession>A0A7C9BKU9</accession>
<dbReference type="SUPFAM" id="SSF50814">
    <property type="entry name" value="Lipocalins"/>
    <property type="match status" value="1"/>
</dbReference>
<evidence type="ECO:0000313" key="3">
    <source>
        <dbReference type="Proteomes" id="UP000479293"/>
    </source>
</evidence>
<organism evidence="2 3">
    <name type="scientific">Salmonirosea aquatica</name>
    <dbReference type="NCBI Taxonomy" id="2654236"/>
    <lineage>
        <taxon>Bacteria</taxon>
        <taxon>Pseudomonadati</taxon>
        <taxon>Bacteroidota</taxon>
        <taxon>Cytophagia</taxon>
        <taxon>Cytophagales</taxon>
        <taxon>Spirosomataceae</taxon>
        <taxon>Salmonirosea</taxon>
    </lineage>
</organism>
<protein>
    <recommendedName>
        <fullName evidence="1">Lipocalin/cytosolic fatty-acid binding domain-containing protein</fullName>
    </recommendedName>
</protein>
<evidence type="ECO:0000259" key="1">
    <source>
        <dbReference type="Pfam" id="PF08212"/>
    </source>
</evidence>
<dbReference type="RefSeq" id="WP_152761745.1">
    <property type="nucleotide sequence ID" value="NZ_WHLY01000002.1"/>
</dbReference>
<dbReference type="EMBL" id="WHLY01000002">
    <property type="protein sequence ID" value="MPR35035.1"/>
    <property type="molecule type" value="Genomic_DNA"/>
</dbReference>
<feature type="domain" description="Lipocalin/cytosolic fatty-acid binding" evidence="1">
    <location>
        <begin position="9"/>
        <end position="148"/>
    </location>
</feature>
<name>A0A7C9BKU9_9BACT</name>
<gene>
    <name evidence="2" type="ORF">GBK04_17170</name>
</gene>
<keyword evidence="3" id="KW-1185">Reference proteome</keyword>
<dbReference type="Gene3D" id="2.40.128.20">
    <property type="match status" value="1"/>
</dbReference>
<proteinExistence type="predicted"/>
<comment type="caution">
    <text evidence="2">The sequence shown here is derived from an EMBL/GenBank/DDBJ whole genome shotgun (WGS) entry which is preliminary data.</text>
</comment>
<dbReference type="InterPro" id="IPR000566">
    <property type="entry name" value="Lipocln_cytosolic_FA-bd_dom"/>
</dbReference>
<dbReference type="Proteomes" id="UP000479293">
    <property type="component" value="Unassembled WGS sequence"/>
</dbReference>
<evidence type="ECO:0000313" key="2">
    <source>
        <dbReference type="EMBL" id="MPR35035.1"/>
    </source>
</evidence>
<dbReference type="AlphaFoldDB" id="A0A7C9BKU9"/>
<dbReference type="InterPro" id="IPR012674">
    <property type="entry name" value="Calycin"/>
</dbReference>
<dbReference type="Pfam" id="PF08212">
    <property type="entry name" value="Lipocalin_2"/>
    <property type="match status" value="1"/>
</dbReference>
<reference evidence="2 3" key="1">
    <citation type="submission" date="2019-10" db="EMBL/GenBank/DDBJ databases">
        <title>Draft Genome Sequence of Cytophagaceae sp. SJW1-29.</title>
        <authorList>
            <person name="Choi A."/>
        </authorList>
    </citation>
    <scope>NUCLEOTIDE SEQUENCE [LARGE SCALE GENOMIC DNA]</scope>
    <source>
        <strain evidence="2 3">SJW1-29</strain>
    </source>
</reference>
<sequence length="156" mass="17882">MTQSDSPLNLQALEGTWYIHFSDFPMWLKGDKQYPTFTYTIRRRKGVVGLKDEVRYLKNNKAKSINGFDVPVGAGHESFVWRGDGLLALLKSKWDIVYLDPAGTWAIIHFEKTLFTPEGYDVMARNGQLSEKVRQEIQEKLSELGLLSRMKAIAQK</sequence>